<dbReference type="InterPro" id="IPR001846">
    <property type="entry name" value="VWF_type-D"/>
</dbReference>
<evidence type="ECO:0000313" key="4">
    <source>
        <dbReference type="RefSeq" id="XP_006815679.1"/>
    </source>
</evidence>
<keyword evidence="3" id="KW-1185">Reference proteome</keyword>
<dbReference type="RefSeq" id="XP_006815679.1">
    <property type="nucleotide sequence ID" value="XM_006815616.1"/>
</dbReference>
<gene>
    <name evidence="4" type="primary">LOC102804365</name>
</gene>
<evidence type="ECO:0000256" key="1">
    <source>
        <dbReference type="SAM" id="MobiDB-lite"/>
    </source>
</evidence>
<name>A0ABM0M6N8_SACKO</name>
<proteinExistence type="predicted"/>
<dbReference type="PANTHER" id="PTHR46160">
    <property type="entry name" value="ALPHA-TECTORIN-RELATED"/>
    <property type="match status" value="1"/>
</dbReference>
<organism evidence="3 4">
    <name type="scientific">Saccoglossus kowalevskii</name>
    <name type="common">Acorn worm</name>
    <dbReference type="NCBI Taxonomy" id="10224"/>
    <lineage>
        <taxon>Eukaryota</taxon>
        <taxon>Metazoa</taxon>
        <taxon>Hemichordata</taxon>
        <taxon>Enteropneusta</taxon>
        <taxon>Harrimaniidae</taxon>
        <taxon>Saccoglossus</taxon>
    </lineage>
</organism>
<feature type="compositionally biased region" description="Low complexity" evidence="1">
    <location>
        <begin position="53"/>
        <end position="62"/>
    </location>
</feature>
<protein>
    <submittedName>
        <fullName evidence="4">Uncharacterized protein LOC102804365</fullName>
    </submittedName>
</protein>
<dbReference type="Proteomes" id="UP000694865">
    <property type="component" value="Unplaced"/>
</dbReference>
<dbReference type="InterPro" id="IPR052749">
    <property type="entry name" value="Alpha-tectorin"/>
</dbReference>
<dbReference type="GeneID" id="102804365"/>
<accession>A0ABM0M6N8</accession>
<reference evidence="4" key="1">
    <citation type="submission" date="2025-08" db="UniProtKB">
        <authorList>
            <consortium name="RefSeq"/>
        </authorList>
    </citation>
    <scope>IDENTIFICATION</scope>
    <source>
        <tissue evidence="4">Testes</tissue>
    </source>
</reference>
<dbReference type="PANTHER" id="PTHR46160:SF9">
    <property type="entry name" value="PROTEIN PRY2-RELATED"/>
    <property type="match status" value="1"/>
</dbReference>
<evidence type="ECO:0000259" key="2">
    <source>
        <dbReference type="PROSITE" id="PS51233"/>
    </source>
</evidence>
<dbReference type="SMART" id="SM00216">
    <property type="entry name" value="VWD"/>
    <property type="match status" value="1"/>
</dbReference>
<sequence>MVALDDSAFCEGWPETRECCKPRRIPGEGYYNPDPVEVNGEEITPAIDPENPPETAAEATGTGPPGEGAAVKDDLAPFGESLGGLTVPENLGHGDGGGAGGFGDPIMETGDGFRFRFEGDACEYIMFQEDVEEPSFRVVSRHVGGSILGKKAYFIGHVAVDFNGQHVQLQEGNIIKVDGKNVTDKLSTRPTSFENISIEWKNLHKKFVLVNFGPNVFSVVWNGYEGHVNINASAELSGKVTGILGNFNGDKEDDLRYKENGEWKTIPLQETKRYMDRFSKTWLANSDSC</sequence>
<dbReference type="Pfam" id="PF00094">
    <property type="entry name" value="VWD"/>
    <property type="match status" value="1"/>
</dbReference>
<feature type="domain" description="VWFD" evidence="2">
    <location>
        <begin position="97"/>
        <end position="289"/>
    </location>
</feature>
<feature type="region of interest" description="Disordered" evidence="1">
    <location>
        <begin position="24"/>
        <end position="72"/>
    </location>
</feature>
<dbReference type="PROSITE" id="PS51233">
    <property type="entry name" value="VWFD"/>
    <property type="match status" value="1"/>
</dbReference>
<evidence type="ECO:0000313" key="3">
    <source>
        <dbReference type="Proteomes" id="UP000694865"/>
    </source>
</evidence>